<evidence type="ECO:0000313" key="3">
    <source>
        <dbReference type="EMBL" id="RHE41942.1"/>
    </source>
</evidence>
<dbReference type="Proteomes" id="UP000283745">
    <property type="component" value="Unassembled WGS sequence"/>
</dbReference>
<dbReference type="RefSeq" id="WP_118049925.1">
    <property type="nucleotide sequence ID" value="NZ_CABJFK010000001.1"/>
</dbReference>
<reference evidence="3 4" key="1">
    <citation type="submission" date="2018-08" db="EMBL/GenBank/DDBJ databases">
        <title>A genome reference for cultivated species of the human gut microbiota.</title>
        <authorList>
            <person name="Zou Y."/>
            <person name="Xue W."/>
            <person name="Luo G."/>
        </authorList>
    </citation>
    <scope>NUCLEOTIDE SEQUENCE [LARGE SCALE GENOMIC DNA]</scope>
    <source>
        <strain evidence="3 4">AM28-23</strain>
    </source>
</reference>
<evidence type="ECO:0000313" key="4">
    <source>
        <dbReference type="Proteomes" id="UP000283745"/>
    </source>
</evidence>
<accession>A0A414JBS1</accession>
<protein>
    <submittedName>
        <fullName evidence="3">dCTP deaminase</fullName>
        <ecNumber evidence="3">3.5.4.13</ecNumber>
    </submittedName>
</protein>
<dbReference type="PANTHER" id="PTHR42680:SF3">
    <property type="entry name" value="DCTP DEAMINASE"/>
    <property type="match status" value="1"/>
</dbReference>
<dbReference type="SUPFAM" id="SSF51283">
    <property type="entry name" value="dUTPase-like"/>
    <property type="match status" value="1"/>
</dbReference>
<organism evidence="3 4">
    <name type="scientific">Blautia obeum</name>
    <dbReference type="NCBI Taxonomy" id="40520"/>
    <lineage>
        <taxon>Bacteria</taxon>
        <taxon>Bacillati</taxon>
        <taxon>Bacillota</taxon>
        <taxon>Clostridia</taxon>
        <taxon>Lachnospirales</taxon>
        <taxon>Lachnospiraceae</taxon>
        <taxon>Blautia</taxon>
    </lineage>
</organism>
<dbReference type="GO" id="GO:0008829">
    <property type="term" value="F:dCTP deaminase activity"/>
    <property type="evidence" value="ECO:0007669"/>
    <property type="project" value="UniProtKB-EC"/>
</dbReference>
<dbReference type="PANTHER" id="PTHR42680">
    <property type="entry name" value="DCTP DEAMINASE"/>
    <property type="match status" value="1"/>
</dbReference>
<comment type="caution">
    <text evidence="3">The sequence shown here is derived from an EMBL/GenBank/DDBJ whole genome shotgun (WGS) entry which is preliminary data.</text>
</comment>
<sequence>MVLTDKKIRELVKKEELIVPFNESNLQSESYDVTIGTEITELSKEIHCIDISKQETVDNIYINIDISENGYIISPKQYLLVSLRETLKVPDDITVHLRPKTRYTRLGLLVTDQHCNSTYSGHLRIGLFNATEYPIHIYPGYTIAQLVFEELEEVPSSEKLYKNREDVHYQNENGAFRGAKFDDKFLDSIWDEMLN</sequence>
<keyword evidence="2" id="KW-0546">Nucleotide metabolism</keyword>
<proteinExistence type="predicted"/>
<evidence type="ECO:0000256" key="1">
    <source>
        <dbReference type="ARBA" id="ARBA00022801"/>
    </source>
</evidence>
<dbReference type="Gene3D" id="2.70.40.10">
    <property type="match status" value="1"/>
</dbReference>
<dbReference type="AlphaFoldDB" id="A0A414JBS1"/>
<evidence type="ECO:0000256" key="2">
    <source>
        <dbReference type="ARBA" id="ARBA00023080"/>
    </source>
</evidence>
<name>A0A414JBS1_9FIRM</name>
<dbReference type="EC" id="3.5.4.13" evidence="3"/>
<dbReference type="CDD" id="cd07557">
    <property type="entry name" value="trimeric_dUTPase"/>
    <property type="match status" value="1"/>
</dbReference>
<dbReference type="Pfam" id="PF22769">
    <property type="entry name" value="DCD"/>
    <property type="match status" value="1"/>
</dbReference>
<gene>
    <name evidence="3" type="primary">dcd</name>
    <name evidence="3" type="ORF">DW740_01155</name>
</gene>
<keyword evidence="1 3" id="KW-0378">Hydrolase</keyword>
<dbReference type="EMBL" id="QSKF01000001">
    <property type="protein sequence ID" value="RHE41942.1"/>
    <property type="molecule type" value="Genomic_DNA"/>
</dbReference>
<dbReference type="InterPro" id="IPR011962">
    <property type="entry name" value="dCTP_deaminase"/>
</dbReference>
<dbReference type="NCBIfam" id="TIGR02274">
    <property type="entry name" value="dCTP_deam"/>
    <property type="match status" value="1"/>
</dbReference>
<dbReference type="InterPro" id="IPR036157">
    <property type="entry name" value="dUTPase-like_sf"/>
</dbReference>
<dbReference type="GO" id="GO:0006229">
    <property type="term" value="P:dUTP biosynthetic process"/>
    <property type="evidence" value="ECO:0007669"/>
    <property type="project" value="InterPro"/>
</dbReference>
<dbReference type="InterPro" id="IPR033704">
    <property type="entry name" value="dUTPase_trimeric"/>
</dbReference>